<reference evidence="1" key="1">
    <citation type="submission" date="2021-01" db="EMBL/GenBank/DDBJ databases">
        <authorList>
            <consortium name="Aspergillus luchuensis mut. kawachii IFO 4304 genome sequencing consortium"/>
            <person name="Kazuki M."/>
            <person name="Futagami T."/>
        </authorList>
    </citation>
    <scope>NUCLEOTIDE SEQUENCE</scope>
    <source>
        <strain evidence="1">IFO 4308</strain>
    </source>
</reference>
<evidence type="ECO:0000313" key="1">
    <source>
        <dbReference type="EMBL" id="BCS05078.1"/>
    </source>
</evidence>
<dbReference type="GO" id="GO:0016757">
    <property type="term" value="F:glycosyltransferase activity"/>
    <property type="evidence" value="ECO:0007669"/>
    <property type="project" value="UniProtKB-KW"/>
</dbReference>
<dbReference type="InterPro" id="IPR029044">
    <property type="entry name" value="Nucleotide-diphossugar_trans"/>
</dbReference>
<evidence type="ECO:0000313" key="2">
    <source>
        <dbReference type="Proteomes" id="UP000661280"/>
    </source>
</evidence>
<name>A0A7R8A5P4_ASPKA</name>
<accession>A0A7R8A5P4</accession>
<dbReference type="Proteomes" id="UP000661280">
    <property type="component" value="Chromosome 8"/>
</dbReference>
<organism evidence="1 2">
    <name type="scientific">Aspergillus kawachii</name>
    <name type="common">White koji mold</name>
    <name type="synonym">Aspergillus awamori var. kawachi</name>
    <dbReference type="NCBI Taxonomy" id="1069201"/>
    <lineage>
        <taxon>Eukaryota</taxon>
        <taxon>Fungi</taxon>
        <taxon>Dikarya</taxon>
        <taxon>Ascomycota</taxon>
        <taxon>Pezizomycotina</taxon>
        <taxon>Eurotiomycetes</taxon>
        <taxon>Eurotiomycetidae</taxon>
        <taxon>Eurotiales</taxon>
        <taxon>Aspergillaceae</taxon>
        <taxon>Aspergillus</taxon>
        <taxon>Aspergillus subgen. Circumdati</taxon>
    </lineage>
</organism>
<keyword evidence="1" id="KW-0328">Glycosyltransferase</keyword>
<dbReference type="EMBL" id="AP024432">
    <property type="protein sequence ID" value="BCS05078.1"/>
    <property type="molecule type" value="Genomic_DNA"/>
</dbReference>
<keyword evidence="1" id="KW-0808">Transferase</keyword>
<gene>
    <name evidence="1" type="primary">GNT1_3</name>
    <name evidence="1" type="ORF">AKAW2_80879S</name>
</gene>
<reference evidence="1" key="2">
    <citation type="submission" date="2021-02" db="EMBL/GenBank/DDBJ databases">
        <title>Aspergillus luchuensis mut. kawachii IFO 4304 genome sequence.</title>
        <authorList>
            <person name="Mori K."/>
            <person name="Kadooka C."/>
            <person name="Goto M."/>
            <person name="Futagami T."/>
        </authorList>
    </citation>
    <scope>NUCLEOTIDE SEQUENCE</scope>
    <source>
        <strain evidence="1">IFO 4308</strain>
    </source>
</reference>
<dbReference type="GeneID" id="64966399"/>
<dbReference type="InterPro" id="IPR050587">
    <property type="entry name" value="GNT1/Glycosyltrans_8"/>
</dbReference>
<dbReference type="OrthoDB" id="2014201at2759"/>
<dbReference type="PANTHER" id="PTHR11183">
    <property type="entry name" value="GLYCOGENIN SUBFAMILY MEMBER"/>
    <property type="match status" value="1"/>
</dbReference>
<proteinExistence type="predicted"/>
<keyword evidence="2" id="KW-1185">Reference proteome</keyword>
<dbReference type="SUPFAM" id="SSF53448">
    <property type="entry name" value="Nucleotide-diphospho-sugar transferases"/>
    <property type="match status" value="1"/>
</dbReference>
<dbReference type="Gene3D" id="3.90.550.10">
    <property type="entry name" value="Spore Coat Polysaccharide Biosynthesis Protein SpsA, Chain A"/>
    <property type="match status" value="1"/>
</dbReference>
<sequence>MKMTSKYPKFVRALLIAVLMLAMLAISLRHLSASISLQESQLDHLPEKQINWSRFAYTQYATDRSYLCNSVMIFEALHRLGSKADLVLMYPSHFLVSEEDDSPEARLLRFARDKYAVKLKPMEVIYKGGGGETWSRSYTKLLTFNQTEYDRVIHLDSDATLLQTMDELFLLPSAPVAMPLAYWFHQEDKVFTSALMLIEPSTAEFSRLTNEIWEGVSGGYDMDIVNRLYGDTALIIPHRPYMLLTGEFRSKDHEAYLGNADETWDADRVLEAAKYLHFSDWPVPKPWITATQHVLEETQPPCEVQLATGQQDDCHARQLWLGMYEEFRSRRQVSYVYLHAPVCQFVEELIMDRIYVALLYHDGSP</sequence>
<dbReference type="RefSeq" id="XP_041548840.1">
    <property type="nucleotide sequence ID" value="XM_041681949.1"/>
</dbReference>
<protein>
    <submittedName>
        <fullName evidence="1">N-acetylglucosaminyltransferase</fullName>
    </submittedName>
</protein>
<dbReference type="KEGG" id="aluc:AKAW2_80879S"/>
<dbReference type="AlphaFoldDB" id="A0A7R8A5P4"/>